<dbReference type="EMBL" id="MU151526">
    <property type="protein sequence ID" value="KAF9443054.1"/>
    <property type="molecule type" value="Genomic_DNA"/>
</dbReference>
<sequence length="224" mass="23969">MRETSCGVEALIATSAMKLDLPANKFINDNAQPGLGAAPEDYEVPLKCQQAWCVEVVLHGALAICQPTSSTLGPQGDLALSVSGSKTREGFPRQYRIPVRAAPVIHGACASIDREESPPPFGEKISSAASQPCTNEGLPSRGSGESTSLKRQRSDSLATPDPTSSNVDINGPETLDQRPKKKQRGPNRQRRGGKKNKRKVRSTLYLLDSGFDTMTGIQRGIGRG</sequence>
<organism evidence="2 3">
    <name type="scientific">Macrolepiota fuliginosa MF-IS2</name>
    <dbReference type="NCBI Taxonomy" id="1400762"/>
    <lineage>
        <taxon>Eukaryota</taxon>
        <taxon>Fungi</taxon>
        <taxon>Dikarya</taxon>
        <taxon>Basidiomycota</taxon>
        <taxon>Agaricomycotina</taxon>
        <taxon>Agaricomycetes</taxon>
        <taxon>Agaricomycetidae</taxon>
        <taxon>Agaricales</taxon>
        <taxon>Agaricineae</taxon>
        <taxon>Agaricaceae</taxon>
        <taxon>Macrolepiota</taxon>
    </lineage>
</organism>
<accession>A0A9P5X3N8</accession>
<evidence type="ECO:0000313" key="3">
    <source>
        <dbReference type="Proteomes" id="UP000807342"/>
    </source>
</evidence>
<keyword evidence="3" id="KW-1185">Reference proteome</keyword>
<dbReference type="Proteomes" id="UP000807342">
    <property type="component" value="Unassembled WGS sequence"/>
</dbReference>
<feature type="compositionally biased region" description="Basic residues" evidence="1">
    <location>
        <begin position="179"/>
        <end position="201"/>
    </location>
</feature>
<evidence type="ECO:0000256" key="1">
    <source>
        <dbReference type="SAM" id="MobiDB-lite"/>
    </source>
</evidence>
<evidence type="ECO:0000313" key="2">
    <source>
        <dbReference type="EMBL" id="KAF9443054.1"/>
    </source>
</evidence>
<feature type="region of interest" description="Disordered" evidence="1">
    <location>
        <begin position="112"/>
        <end position="204"/>
    </location>
</feature>
<name>A0A9P5X3N8_9AGAR</name>
<dbReference type="AlphaFoldDB" id="A0A9P5X3N8"/>
<gene>
    <name evidence="2" type="ORF">P691DRAFT_764643</name>
</gene>
<comment type="caution">
    <text evidence="2">The sequence shown here is derived from an EMBL/GenBank/DDBJ whole genome shotgun (WGS) entry which is preliminary data.</text>
</comment>
<feature type="compositionally biased region" description="Polar residues" evidence="1">
    <location>
        <begin position="143"/>
        <end position="168"/>
    </location>
</feature>
<proteinExistence type="predicted"/>
<reference evidence="2" key="1">
    <citation type="submission" date="2020-11" db="EMBL/GenBank/DDBJ databases">
        <authorList>
            <consortium name="DOE Joint Genome Institute"/>
            <person name="Ahrendt S."/>
            <person name="Riley R."/>
            <person name="Andreopoulos W."/>
            <person name="Labutti K."/>
            <person name="Pangilinan J."/>
            <person name="Ruiz-Duenas F.J."/>
            <person name="Barrasa J.M."/>
            <person name="Sanchez-Garcia M."/>
            <person name="Camarero S."/>
            <person name="Miyauchi S."/>
            <person name="Serrano A."/>
            <person name="Linde D."/>
            <person name="Babiker R."/>
            <person name="Drula E."/>
            <person name="Ayuso-Fernandez I."/>
            <person name="Pacheco R."/>
            <person name="Padilla G."/>
            <person name="Ferreira P."/>
            <person name="Barriuso J."/>
            <person name="Kellner H."/>
            <person name="Castanera R."/>
            <person name="Alfaro M."/>
            <person name="Ramirez L."/>
            <person name="Pisabarro A.G."/>
            <person name="Kuo A."/>
            <person name="Tritt A."/>
            <person name="Lipzen A."/>
            <person name="He G."/>
            <person name="Yan M."/>
            <person name="Ng V."/>
            <person name="Cullen D."/>
            <person name="Martin F."/>
            <person name="Rosso M.-N."/>
            <person name="Henrissat B."/>
            <person name="Hibbett D."/>
            <person name="Martinez A.T."/>
            <person name="Grigoriev I.V."/>
        </authorList>
    </citation>
    <scope>NUCLEOTIDE SEQUENCE</scope>
    <source>
        <strain evidence="2">MF-IS2</strain>
    </source>
</reference>
<protein>
    <submittedName>
        <fullName evidence="2">Uncharacterized protein</fullName>
    </submittedName>
</protein>